<accession>A0A1U7CK13</accession>
<dbReference type="KEGG" id="pbor:BSF38_00685"/>
<protein>
    <submittedName>
        <fullName evidence="3">3-phytase</fullName>
        <ecNumber evidence="3">3.1.3.8</ecNumber>
    </submittedName>
</protein>
<reference evidence="4" key="1">
    <citation type="submission" date="2016-12" db="EMBL/GenBank/DDBJ databases">
        <title>Comparative genomics of four Isosphaeraceae planctomycetes: a common pool of plasmids and glycoside hydrolase genes.</title>
        <authorList>
            <person name="Ivanova A."/>
        </authorList>
    </citation>
    <scope>NUCLEOTIDE SEQUENCE [LARGE SCALE GENOMIC DNA]</scope>
    <source>
        <strain evidence="4">PX4</strain>
    </source>
</reference>
<dbReference type="InterPro" id="IPR003431">
    <property type="entry name" value="B-propeller_Phytase"/>
</dbReference>
<dbReference type="EC" id="3.1.3.8" evidence="3"/>
<sequence length="357" mass="37818">MTPMRKSALTLAAAFAVFSPIQGFAEDVLAPRIVIETETVPHAGDAADDPAVWVHPDDPAQSLVLGTDKKGGVIAFDLAGKRIQEVSPDLRPNNIDVIYGFPMHGGAVDLAVAGTRAEGKQGVAIWRIDAANRRLAEIAPGPAFTVFGGTEPYGTCVYRSPKDQAFYIFVNNKKGKVEQYRLDSPSEGAVRATLVRAFGVGSQTEGCVADDDLGAFYLSEESVGIWKFSAEPDGGTEGVLIAKVGEHGLTADVEGLTIYRGARDAGYLIASSQGSGDFKVFERAGANRFVATIDLGLADVDGLDVVAVPTSARFSRGLFVCQGGKTTGANQNFKYVAWDEIAGDRLLIDASRSVRGR</sequence>
<dbReference type="Pfam" id="PF02333">
    <property type="entry name" value="Phytase"/>
    <property type="match status" value="1"/>
</dbReference>
<evidence type="ECO:0000259" key="2">
    <source>
        <dbReference type="PROSITE" id="PS51662"/>
    </source>
</evidence>
<keyword evidence="1" id="KW-0732">Signal</keyword>
<dbReference type="Proteomes" id="UP000186309">
    <property type="component" value="Chromosome"/>
</dbReference>
<dbReference type="AlphaFoldDB" id="A0A1U7CK13"/>
<dbReference type="Gene3D" id="2.120.10.30">
    <property type="entry name" value="TolB, C-terminal domain"/>
    <property type="match status" value="1"/>
</dbReference>
<dbReference type="STRING" id="1387353.BSF38_00685"/>
<dbReference type="GO" id="GO:0016158">
    <property type="term" value="F:inositol hexakisphosphate 3-phosphatase activity"/>
    <property type="evidence" value="ECO:0007669"/>
    <property type="project" value="UniProtKB-EC"/>
</dbReference>
<dbReference type="EMBL" id="CP019082">
    <property type="protein sequence ID" value="APW59269.1"/>
    <property type="molecule type" value="Genomic_DNA"/>
</dbReference>
<feature type="signal peptide" evidence="1">
    <location>
        <begin position="1"/>
        <end position="25"/>
    </location>
</feature>
<dbReference type="SUPFAM" id="SSF50956">
    <property type="entry name" value="Thermostable phytase (3-phytase)"/>
    <property type="match status" value="1"/>
</dbReference>
<evidence type="ECO:0000313" key="3">
    <source>
        <dbReference type="EMBL" id="APW59269.1"/>
    </source>
</evidence>
<gene>
    <name evidence="3" type="primary">phy</name>
    <name evidence="3" type="ORF">BSF38_00685</name>
</gene>
<evidence type="ECO:0000313" key="4">
    <source>
        <dbReference type="Proteomes" id="UP000186309"/>
    </source>
</evidence>
<feature type="domain" description="BPP" evidence="2">
    <location>
        <begin position="21"/>
        <end position="346"/>
    </location>
</feature>
<dbReference type="PROSITE" id="PS51662">
    <property type="entry name" value="BP_PHYTASE"/>
    <property type="match status" value="1"/>
</dbReference>
<proteinExistence type="predicted"/>
<organism evidence="3 4">
    <name type="scientific">Paludisphaera borealis</name>
    <dbReference type="NCBI Taxonomy" id="1387353"/>
    <lineage>
        <taxon>Bacteria</taxon>
        <taxon>Pseudomonadati</taxon>
        <taxon>Planctomycetota</taxon>
        <taxon>Planctomycetia</taxon>
        <taxon>Isosphaerales</taxon>
        <taxon>Isosphaeraceae</taxon>
        <taxon>Paludisphaera</taxon>
    </lineage>
</organism>
<feature type="chain" id="PRO_5012233940" evidence="1">
    <location>
        <begin position="26"/>
        <end position="357"/>
    </location>
</feature>
<keyword evidence="4" id="KW-1185">Reference proteome</keyword>
<name>A0A1U7CK13_9BACT</name>
<keyword evidence="3" id="KW-0378">Hydrolase</keyword>
<evidence type="ECO:0000256" key="1">
    <source>
        <dbReference type="SAM" id="SignalP"/>
    </source>
</evidence>
<dbReference type="InterPro" id="IPR011042">
    <property type="entry name" value="6-blade_b-propeller_TolB-like"/>
</dbReference>